<dbReference type="InterPro" id="IPR024341">
    <property type="entry name" value="DUF2631"/>
</dbReference>
<keyword evidence="1" id="KW-0472">Membrane</keyword>
<keyword evidence="3" id="KW-1185">Reference proteome</keyword>
<gene>
    <name evidence="2" type="ORF">GCM10007977_099880</name>
</gene>
<protein>
    <recommendedName>
        <fullName evidence="4">DUF2631 domain-containing protein</fullName>
    </recommendedName>
</protein>
<organism evidence="2 3">
    <name type="scientific">Dactylosporangium sucinum</name>
    <dbReference type="NCBI Taxonomy" id="1424081"/>
    <lineage>
        <taxon>Bacteria</taxon>
        <taxon>Bacillati</taxon>
        <taxon>Actinomycetota</taxon>
        <taxon>Actinomycetes</taxon>
        <taxon>Micromonosporales</taxon>
        <taxon>Micromonosporaceae</taxon>
        <taxon>Dactylosporangium</taxon>
    </lineage>
</organism>
<feature type="transmembrane region" description="Helical" evidence="1">
    <location>
        <begin position="47"/>
        <end position="66"/>
    </location>
</feature>
<keyword evidence="1" id="KW-0812">Transmembrane</keyword>
<comment type="caution">
    <text evidence="2">The sequence shown here is derived from an EMBL/GenBank/DDBJ whole genome shotgun (WGS) entry which is preliminary data.</text>
</comment>
<keyword evidence="1" id="KW-1133">Transmembrane helix</keyword>
<proteinExistence type="predicted"/>
<evidence type="ECO:0000256" key="1">
    <source>
        <dbReference type="SAM" id="Phobius"/>
    </source>
</evidence>
<evidence type="ECO:0008006" key="4">
    <source>
        <dbReference type="Google" id="ProtNLM"/>
    </source>
</evidence>
<dbReference type="AlphaFoldDB" id="A0A917UCU2"/>
<name>A0A917UCU2_9ACTN</name>
<feature type="transmembrane region" description="Helical" evidence="1">
    <location>
        <begin position="20"/>
        <end position="41"/>
    </location>
</feature>
<reference evidence="2" key="2">
    <citation type="submission" date="2020-09" db="EMBL/GenBank/DDBJ databases">
        <authorList>
            <person name="Sun Q."/>
            <person name="Ohkuma M."/>
        </authorList>
    </citation>
    <scope>NUCLEOTIDE SEQUENCE</scope>
    <source>
        <strain evidence="2">JCM 19831</strain>
    </source>
</reference>
<dbReference type="Proteomes" id="UP000642070">
    <property type="component" value="Unassembled WGS sequence"/>
</dbReference>
<reference evidence="2" key="1">
    <citation type="journal article" date="2014" name="Int. J. Syst. Evol. Microbiol.">
        <title>Complete genome sequence of Corynebacterium casei LMG S-19264T (=DSM 44701T), isolated from a smear-ripened cheese.</title>
        <authorList>
            <consortium name="US DOE Joint Genome Institute (JGI-PGF)"/>
            <person name="Walter F."/>
            <person name="Albersmeier A."/>
            <person name="Kalinowski J."/>
            <person name="Ruckert C."/>
        </authorList>
    </citation>
    <scope>NUCLEOTIDE SEQUENCE</scope>
    <source>
        <strain evidence="2">JCM 19831</strain>
    </source>
</reference>
<dbReference type="Pfam" id="PF10939">
    <property type="entry name" value="DUF2631"/>
    <property type="match status" value="1"/>
</dbReference>
<sequence length="72" mass="7763">MAEHEPVTSPDQHKPGHPRAARIGAAVTIVLVLSMLIGNHGGRVEDIWLIAVAGLLLLALIGDWVLRRNGLR</sequence>
<accession>A0A917UCU2</accession>
<dbReference type="EMBL" id="BMPI01000089">
    <property type="protein sequence ID" value="GGM82393.1"/>
    <property type="molecule type" value="Genomic_DNA"/>
</dbReference>
<evidence type="ECO:0000313" key="3">
    <source>
        <dbReference type="Proteomes" id="UP000642070"/>
    </source>
</evidence>
<evidence type="ECO:0000313" key="2">
    <source>
        <dbReference type="EMBL" id="GGM82393.1"/>
    </source>
</evidence>